<dbReference type="EMBL" id="PCRH01000071">
    <property type="protein sequence ID" value="PIP16813.1"/>
    <property type="molecule type" value="Genomic_DNA"/>
</dbReference>
<organism evidence="1 2">
    <name type="scientific">Candidatus Portnoybacteria bacterium CG23_combo_of_CG06-09_8_20_14_all_37_13</name>
    <dbReference type="NCBI Taxonomy" id="1974819"/>
    <lineage>
        <taxon>Bacteria</taxon>
        <taxon>Candidatus Portnoyibacteriota</taxon>
    </lineage>
</organism>
<proteinExistence type="predicted"/>
<name>A0A2G9YDK7_9BACT</name>
<gene>
    <name evidence="1" type="ORF">COX44_03295</name>
</gene>
<dbReference type="SUPFAM" id="SSF52172">
    <property type="entry name" value="CheY-like"/>
    <property type="match status" value="1"/>
</dbReference>
<dbReference type="InterPro" id="IPR011006">
    <property type="entry name" value="CheY-like_superfamily"/>
</dbReference>
<reference evidence="1 2" key="1">
    <citation type="submission" date="2017-09" db="EMBL/GenBank/DDBJ databases">
        <title>Depth-based differentiation of microbial function through sediment-hosted aquifers and enrichment of novel symbionts in the deep terrestrial subsurface.</title>
        <authorList>
            <person name="Probst A.J."/>
            <person name="Ladd B."/>
            <person name="Jarett J.K."/>
            <person name="Geller-Mcgrath D.E."/>
            <person name="Sieber C.M."/>
            <person name="Emerson J.B."/>
            <person name="Anantharaman K."/>
            <person name="Thomas B.C."/>
            <person name="Malmstrom R."/>
            <person name="Stieglmeier M."/>
            <person name="Klingl A."/>
            <person name="Woyke T."/>
            <person name="Ryan C.M."/>
            <person name="Banfield J.F."/>
        </authorList>
    </citation>
    <scope>NUCLEOTIDE SEQUENCE [LARGE SCALE GENOMIC DNA]</scope>
    <source>
        <strain evidence="1">CG23_combo_of_CG06-09_8_20_14_all_37_13</strain>
    </source>
</reference>
<evidence type="ECO:0000313" key="2">
    <source>
        <dbReference type="Proteomes" id="UP000231480"/>
    </source>
</evidence>
<dbReference type="AlphaFoldDB" id="A0A2G9YDK7"/>
<dbReference type="Proteomes" id="UP000231480">
    <property type="component" value="Unassembled WGS sequence"/>
</dbReference>
<dbReference type="Gene3D" id="3.40.50.2300">
    <property type="match status" value="1"/>
</dbReference>
<evidence type="ECO:0000313" key="1">
    <source>
        <dbReference type="EMBL" id="PIP16813.1"/>
    </source>
</evidence>
<protein>
    <submittedName>
        <fullName evidence="1">Response regulator</fullName>
    </submittedName>
</protein>
<accession>A0A2G9YDK7</accession>
<feature type="non-terminal residue" evidence="1">
    <location>
        <position position="1"/>
    </location>
</feature>
<comment type="caution">
    <text evidence="1">The sequence shown here is derived from an EMBL/GenBank/DDBJ whole genome shotgun (WGS) entry which is preliminary data.</text>
</comment>
<sequence>VIEKMNQDEELKSIPIIIISNSGQRVELDRVKELGVKDWLIKTDFDPKEVVAKVKKQLE</sequence>